<feature type="domain" description="GFO/IDH/MocA-like oxidoreductase" evidence="7">
    <location>
        <begin position="150"/>
        <end position="277"/>
    </location>
</feature>
<comment type="catalytic activity">
    <reaction evidence="5">
        <text>D-xylose + NADP(+) = D-xylono-1,5-lactone + NADPH + H(+)</text>
        <dbReference type="Rhea" id="RHEA:22000"/>
        <dbReference type="ChEBI" id="CHEBI:15378"/>
        <dbReference type="ChEBI" id="CHEBI:15867"/>
        <dbReference type="ChEBI" id="CHEBI:53455"/>
        <dbReference type="ChEBI" id="CHEBI:57783"/>
        <dbReference type="ChEBI" id="CHEBI:58349"/>
        <dbReference type="EC" id="1.1.1.179"/>
    </reaction>
</comment>
<dbReference type="AlphaFoldDB" id="A0A5C3QAX2"/>
<reference evidence="8 9" key="1">
    <citation type="journal article" date="2019" name="Nat. Ecol. Evol.">
        <title>Megaphylogeny resolves global patterns of mushroom evolution.</title>
        <authorList>
            <person name="Varga T."/>
            <person name="Krizsan K."/>
            <person name="Foldi C."/>
            <person name="Dima B."/>
            <person name="Sanchez-Garcia M."/>
            <person name="Sanchez-Ramirez S."/>
            <person name="Szollosi G.J."/>
            <person name="Szarkandi J.G."/>
            <person name="Papp V."/>
            <person name="Albert L."/>
            <person name="Andreopoulos W."/>
            <person name="Angelini C."/>
            <person name="Antonin V."/>
            <person name="Barry K.W."/>
            <person name="Bougher N.L."/>
            <person name="Buchanan P."/>
            <person name="Buyck B."/>
            <person name="Bense V."/>
            <person name="Catcheside P."/>
            <person name="Chovatia M."/>
            <person name="Cooper J."/>
            <person name="Damon W."/>
            <person name="Desjardin D."/>
            <person name="Finy P."/>
            <person name="Geml J."/>
            <person name="Haridas S."/>
            <person name="Hughes K."/>
            <person name="Justo A."/>
            <person name="Karasinski D."/>
            <person name="Kautmanova I."/>
            <person name="Kiss B."/>
            <person name="Kocsube S."/>
            <person name="Kotiranta H."/>
            <person name="LaButti K.M."/>
            <person name="Lechner B.E."/>
            <person name="Liimatainen K."/>
            <person name="Lipzen A."/>
            <person name="Lukacs Z."/>
            <person name="Mihaltcheva S."/>
            <person name="Morgado L.N."/>
            <person name="Niskanen T."/>
            <person name="Noordeloos M.E."/>
            <person name="Ohm R.A."/>
            <person name="Ortiz-Santana B."/>
            <person name="Ovrebo C."/>
            <person name="Racz N."/>
            <person name="Riley R."/>
            <person name="Savchenko A."/>
            <person name="Shiryaev A."/>
            <person name="Soop K."/>
            <person name="Spirin V."/>
            <person name="Szebenyi C."/>
            <person name="Tomsovsky M."/>
            <person name="Tulloss R.E."/>
            <person name="Uehling J."/>
            <person name="Grigoriev I.V."/>
            <person name="Vagvolgyi C."/>
            <person name="Papp T."/>
            <person name="Martin F.M."/>
            <person name="Miettinen O."/>
            <person name="Hibbett D.S."/>
            <person name="Nagy L.G."/>
        </authorList>
    </citation>
    <scope>NUCLEOTIDE SEQUENCE [LARGE SCALE GENOMIC DNA]</scope>
    <source>
        <strain evidence="8 9">CBS 309.79</strain>
    </source>
</reference>
<dbReference type="InterPro" id="IPR050984">
    <property type="entry name" value="Gfo/Idh/MocA_domain"/>
</dbReference>
<dbReference type="Proteomes" id="UP000305067">
    <property type="component" value="Unassembled WGS sequence"/>
</dbReference>
<gene>
    <name evidence="8" type="ORF">BDV98DRAFT_552575</name>
</gene>
<evidence type="ECO:0000256" key="2">
    <source>
        <dbReference type="ARBA" id="ARBA00023002"/>
    </source>
</evidence>
<dbReference type="Gene3D" id="3.40.50.720">
    <property type="entry name" value="NAD(P)-binding Rossmann-like Domain"/>
    <property type="match status" value="1"/>
</dbReference>
<dbReference type="OrthoDB" id="2129491at2759"/>
<sequence>MSSPTFSLGWGIIGCGSISARFVKDILLDPKTRGANDVEHRLVAVGSRSNEKAQDFLGANAETVRLSVAVYEKYTDLYSDKNVNAVYIGLPHTLHYDEALAAIRAKKHILCEKPATTNAPELKALLAAAKENGVFFMEAMWTRFLPITTEVKRVIDEGKLGKPVVVHADLSGNFDIENVSTEHRIMNPLLAGGAILDLGPYPLVWAIVALFEHPSNADQSPTVTSSMIKTPRTNVDSNTSFTLNFPKLAAQAVLSCSINLDSFNPGVVIRFEKGSIELSGPVYRPEKVTVRYPEGSVPAIEEKTFEFEGGGWHFQADEVARCVRDGKLESGLWTHRKSVLAMEIFDEVRKQGNYVLPAGIEKVT</sequence>
<dbReference type="STRING" id="1884261.A0A5C3QAX2"/>
<evidence type="ECO:0000313" key="9">
    <source>
        <dbReference type="Proteomes" id="UP000305067"/>
    </source>
</evidence>
<name>A0A5C3QAX2_9AGAR</name>
<dbReference type="GO" id="GO:0000166">
    <property type="term" value="F:nucleotide binding"/>
    <property type="evidence" value="ECO:0007669"/>
    <property type="project" value="InterPro"/>
</dbReference>
<dbReference type="GO" id="GO:0047837">
    <property type="term" value="F:D-xylose 1-dehydrogenase (NADP+) activity"/>
    <property type="evidence" value="ECO:0007669"/>
    <property type="project" value="UniProtKB-EC"/>
</dbReference>
<dbReference type="EC" id="1.1.1.179" evidence="3"/>
<comment type="similarity">
    <text evidence="1">Belongs to the Gfo/Idh/MocA family.</text>
</comment>
<evidence type="ECO:0000256" key="4">
    <source>
        <dbReference type="ARBA" id="ARBA00042988"/>
    </source>
</evidence>
<evidence type="ECO:0000256" key="3">
    <source>
        <dbReference type="ARBA" id="ARBA00038984"/>
    </source>
</evidence>
<evidence type="ECO:0000256" key="1">
    <source>
        <dbReference type="ARBA" id="ARBA00010928"/>
    </source>
</evidence>
<accession>A0A5C3QAX2</accession>
<dbReference type="InterPro" id="IPR000683">
    <property type="entry name" value="Gfo/Idh/MocA-like_OxRdtase_N"/>
</dbReference>
<evidence type="ECO:0000259" key="6">
    <source>
        <dbReference type="Pfam" id="PF01408"/>
    </source>
</evidence>
<keyword evidence="9" id="KW-1185">Reference proteome</keyword>
<evidence type="ECO:0000259" key="7">
    <source>
        <dbReference type="Pfam" id="PF22725"/>
    </source>
</evidence>
<dbReference type="SUPFAM" id="SSF55347">
    <property type="entry name" value="Glyceraldehyde-3-phosphate dehydrogenase-like, C-terminal domain"/>
    <property type="match status" value="1"/>
</dbReference>
<organism evidence="8 9">
    <name type="scientific">Pterulicium gracile</name>
    <dbReference type="NCBI Taxonomy" id="1884261"/>
    <lineage>
        <taxon>Eukaryota</taxon>
        <taxon>Fungi</taxon>
        <taxon>Dikarya</taxon>
        <taxon>Basidiomycota</taxon>
        <taxon>Agaricomycotina</taxon>
        <taxon>Agaricomycetes</taxon>
        <taxon>Agaricomycetidae</taxon>
        <taxon>Agaricales</taxon>
        <taxon>Pleurotineae</taxon>
        <taxon>Pterulaceae</taxon>
        <taxon>Pterulicium</taxon>
    </lineage>
</organism>
<dbReference type="InterPro" id="IPR036291">
    <property type="entry name" value="NAD(P)-bd_dom_sf"/>
</dbReference>
<dbReference type="PANTHER" id="PTHR22604:SF105">
    <property type="entry name" value="TRANS-1,2-DIHYDROBENZENE-1,2-DIOL DEHYDROGENASE"/>
    <property type="match status" value="1"/>
</dbReference>
<dbReference type="Pfam" id="PF22725">
    <property type="entry name" value="GFO_IDH_MocA_C3"/>
    <property type="match status" value="1"/>
</dbReference>
<dbReference type="EMBL" id="ML178838">
    <property type="protein sequence ID" value="TFK98706.1"/>
    <property type="molecule type" value="Genomic_DNA"/>
</dbReference>
<feature type="domain" description="Gfo/Idh/MocA-like oxidoreductase N-terminal" evidence="6">
    <location>
        <begin position="9"/>
        <end position="137"/>
    </location>
</feature>
<protein>
    <recommendedName>
        <fullName evidence="3">D-xylose 1-dehydrogenase (NADP(+), D-xylono-1,5-lactone-forming)</fullName>
        <ecNumber evidence="3">1.1.1.179</ecNumber>
    </recommendedName>
    <alternativeName>
        <fullName evidence="4">D-xylose-NADP dehydrogenase</fullName>
    </alternativeName>
</protein>
<dbReference type="SUPFAM" id="SSF51735">
    <property type="entry name" value="NAD(P)-binding Rossmann-fold domains"/>
    <property type="match status" value="1"/>
</dbReference>
<evidence type="ECO:0000256" key="5">
    <source>
        <dbReference type="ARBA" id="ARBA00049233"/>
    </source>
</evidence>
<proteinExistence type="inferred from homology"/>
<dbReference type="PANTHER" id="PTHR22604">
    <property type="entry name" value="OXIDOREDUCTASES"/>
    <property type="match status" value="1"/>
</dbReference>
<keyword evidence="2" id="KW-0560">Oxidoreductase</keyword>
<dbReference type="Gene3D" id="3.30.360.10">
    <property type="entry name" value="Dihydrodipicolinate Reductase, domain 2"/>
    <property type="match status" value="1"/>
</dbReference>
<dbReference type="InterPro" id="IPR055170">
    <property type="entry name" value="GFO_IDH_MocA-like_dom"/>
</dbReference>
<dbReference type="Pfam" id="PF01408">
    <property type="entry name" value="GFO_IDH_MocA"/>
    <property type="match status" value="1"/>
</dbReference>
<evidence type="ECO:0000313" key="8">
    <source>
        <dbReference type="EMBL" id="TFK98706.1"/>
    </source>
</evidence>